<reference evidence="1 2" key="1">
    <citation type="submission" date="2024-02" db="EMBL/GenBank/DDBJ databases">
        <title>de novo genome assembly of Solanum bulbocastanum strain 11H21.</title>
        <authorList>
            <person name="Hosaka A.J."/>
        </authorList>
    </citation>
    <scope>NUCLEOTIDE SEQUENCE [LARGE SCALE GENOMIC DNA]</scope>
    <source>
        <tissue evidence="1">Young leaves</tissue>
    </source>
</reference>
<comment type="caution">
    <text evidence="1">The sequence shown here is derived from an EMBL/GenBank/DDBJ whole genome shotgun (WGS) entry which is preliminary data.</text>
</comment>
<proteinExistence type="predicted"/>
<name>A0AAN8U6F6_SOLBU</name>
<evidence type="ECO:0000313" key="1">
    <source>
        <dbReference type="EMBL" id="KAK6796672.1"/>
    </source>
</evidence>
<keyword evidence="2" id="KW-1185">Reference proteome</keyword>
<accession>A0AAN8U6F6</accession>
<organism evidence="1 2">
    <name type="scientific">Solanum bulbocastanum</name>
    <name type="common">Wild potato</name>
    <dbReference type="NCBI Taxonomy" id="147425"/>
    <lineage>
        <taxon>Eukaryota</taxon>
        <taxon>Viridiplantae</taxon>
        <taxon>Streptophyta</taxon>
        <taxon>Embryophyta</taxon>
        <taxon>Tracheophyta</taxon>
        <taxon>Spermatophyta</taxon>
        <taxon>Magnoliopsida</taxon>
        <taxon>eudicotyledons</taxon>
        <taxon>Gunneridae</taxon>
        <taxon>Pentapetalae</taxon>
        <taxon>asterids</taxon>
        <taxon>lamiids</taxon>
        <taxon>Solanales</taxon>
        <taxon>Solanaceae</taxon>
        <taxon>Solanoideae</taxon>
        <taxon>Solaneae</taxon>
        <taxon>Solanum</taxon>
    </lineage>
</organism>
<evidence type="ECO:0000313" key="2">
    <source>
        <dbReference type="Proteomes" id="UP001371456"/>
    </source>
</evidence>
<protein>
    <submittedName>
        <fullName evidence="1">Uncharacterized protein</fullName>
    </submittedName>
</protein>
<gene>
    <name evidence="1" type="ORF">RDI58_004373</name>
</gene>
<sequence length="58" mass="6855">MLMIYNDTEELFELESLPDMTFDHLKAVKLENFIGRMSKIQFIKLLLANSSIDQEKYV</sequence>
<dbReference type="Proteomes" id="UP001371456">
    <property type="component" value="Unassembled WGS sequence"/>
</dbReference>
<dbReference type="AlphaFoldDB" id="A0AAN8U6F6"/>
<dbReference type="EMBL" id="JBANQN010000002">
    <property type="protein sequence ID" value="KAK6796672.1"/>
    <property type="molecule type" value="Genomic_DNA"/>
</dbReference>